<evidence type="ECO:0008006" key="3">
    <source>
        <dbReference type="Google" id="ProtNLM"/>
    </source>
</evidence>
<evidence type="ECO:0000256" key="1">
    <source>
        <dbReference type="SAM" id="MobiDB-lite"/>
    </source>
</evidence>
<organism evidence="2">
    <name type="scientific">Timema genevievae</name>
    <name type="common">Walking stick</name>
    <dbReference type="NCBI Taxonomy" id="629358"/>
    <lineage>
        <taxon>Eukaryota</taxon>
        <taxon>Metazoa</taxon>
        <taxon>Ecdysozoa</taxon>
        <taxon>Arthropoda</taxon>
        <taxon>Hexapoda</taxon>
        <taxon>Insecta</taxon>
        <taxon>Pterygota</taxon>
        <taxon>Neoptera</taxon>
        <taxon>Polyneoptera</taxon>
        <taxon>Phasmatodea</taxon>
        <taxon>Timematodea</taxon>
        <taxon>Timematoidea</taxon>
        <taxon>Timematidae</taxon>
        <taxon>Timema</taxon>
    </lineage>
</organism>
<dbReference type="EMBL" id="OE842100">
    <property type="protein sequence ID" value="CAD7598589.1"/>
    <property type="molecule type" value="Genomic_DNA"/>
</dbReference>
<feature type="region of interest" description="Disordered" evidence="1">
    <location>
        <begin position="271"/>
        <end position="324"/>
    </location>
</feature>
<name>A0A7R9K1I2_TIMGE</name>
<accession>A0A7R9K1I2</accession>
<feature type="region of interest" description="Disordered" evidence="1">
    <location>
        <begin position="150"/>
        <end position="237"/>
    </location>
</feature>
<protein>
    <recommendedName>
        <fullName evidence="3">PH domain-containing protein</fullName>
    </recommendedName>
</protein>
<feature type="compositionally biased region" description="Acidic residues" evidence="1">
    <location>
        <begin position="291"/>
        <end position="308"/>
    </location>
</feature>
<gene>
    <name evidence="2" type="ORF">TGEB3V08_LOCUS7121</name>
</gene>
<feature type="compositionally biased region" description="Basic and acidic residues" evidence="1">
    <location>
        <begin position="271"/>
        <end position="290"/>
    </location>
</feature>
<dbReference type="AlphaFoldDB" id="A0A7R9K1I2"/>
<proteinExistence type="predicted"/>
<evidence type="ECO:0000313" key="2">
    <source>
        <dbReference type="EMBL" id="CAD7598589.1"/>
    </source>
</evidence>
<reference evidence="2" key="1">
    <citation type="submission" date="2020-11" db="EMBL/GenBank/DDBJ databases">
        <authorList>
            <person name="Tran Van P."/>
        </authorList>
    </citation>
    <scope>NUCLEOTIDE SEQUENCE</scope>
</reference>
<feature type="compositionally biased region" description="Basic and acidic residues" evidence="1">
    <location>
        <begin position="208"/>
        <end position="217"/>
    </location>
</feature>
<feature type="compositionally biased region" description="Polar residues" evidence="1">
    <location>
        <begin position="228"/>
        <end position="237"/>
    </location>
</feature>
<feature type="compositionally biased region" description="Basic and acidic residues" evidence="1">
    <location>
        <begin position="156"/>
        <end position="173"/>
    </location>
</feature>
<sequence>MYVAKAIDRLNSIAHAQNLPTQPICWVGRLSSSTNDPTQLVGSDRLFLHQHVGQHPQQVFIARTAKDMYQWISSICQLSGRDAKSNIQEEKPSTSVYGGFHTLTATPMYTRSVMTEGNPVRVEASQVSGSACPVNGPVCPVIGPTCIGIDQSINESSDHSSPETRVEEIDPSIREPYPSKLNPKPNRQGLTSPKAFRGENHSPFVPRVESHEKDSSPESHPPQRVKISPQSRTGTTSRPWPLIYQCEWWSYLNEIADRVLKAERNRHMDKLKERRRQRQDQDLRQNRQEETTEEEVASEDDGEGEAISDLDKTLPNWRNKTQKV</sequence>